<evidence type="ECO:0000259" key="1">
    <source>
        <dbReference type="PROSITE" id="PS50878"/>
    </source>
</evidence>
<dbReference type="Pfam" id="PF00078">
    <property type="entry name" value="RVT_1"/>
    <property type="match status" value="1"/>
</dbReference>
<dbReference type="PANTHER" id="PTHR33332">
    <property type="entry name" value="REVERSE TRANSCRIPTASE DOMAIN-CONTAINING PROTEIN"/>
    <property type="match status" value="1"/>
</dbReference>
<accession>A0A8S4EU88</accession>
<proteinExistence type="predicted"/>
<dbReference type="CDD" id="cd01650">
    <property type="entry name" value="RT_nLTR_like"/>
    <property type="match status" value="1"/>
</dbReference>
<dbReference type="Proteomes" id="UP000653454">
    <property type="component" value="Unassembled WGS sequence"/>
</dbReference>
<dbReference type="SUPFAM" id="SSF56672">
    <property type="entry name" value="DNA/RNA polymerases"/>
    <property type="match status" value="1"/>
</dbReference>
<feature type="domain" description="Reverse transcriptase" evidence="1">
    <location>
        <begin position="4"/>
        <end position="291"/>
    </location>
</feature>
<dbReference type="InterPro" id="IPR043502">
    <property type="entry name" value="DNA/RNA_pol_sf"/>
</dbReference>
<organism evidence="2 3">
    <name type="scientific">Plutella xylostella</name>
    <name type="common">Diamondback moth</name>
    <name type="synonym">Plutella maculipennis</name>
    <dbReference type="NCBI Taxonomy" id="51655"/>
    <lineage>
        <taxon>Eukaryota</taxon>
        <taxon>Metazoa</taxon>
        <taxon>Ecdysozoa</taxon>
        <taxon>Arthropoda</taxon>
        <taxon>Hexapoda</taxon>
        <taxon>Insecta</taxon>
        <taxon>Pterygota</taxon>
        <taxon>Neoptera</taxon>
        <taxon>Endopterygota</taxon>
        <taxon>Lepidoptera</taxon>
        <taxon>Glossata</taxon>
        <taxon>Ditrysia</taxon>
        <taxon>Yponomeutoidea</taxon>
        <taxon>Plutellidae</taxon>
        <taxon>Plutella</taxon>
    </lineage>
</organism>
<sequence>MCNLSLETGVFPAVFKDALVTPIHKAGSRDTVSNYRPISLLSTISKILEKVVNGRLTSYLEKNNLLASNQFGFRSGKSTEDAVATLSKLITEKLDRGQKCLGIFLDLQKAFDTVSIPLLLKKLENIGVRGTPLDWFTDYLMNRQQVTKVLDNSSNKAKVKYGIPQGSTLGPTLFLIYANSLCKLELENGQSLAFADDTALIFYGSTWASVKETAEKGLMAATRWLEDNLLTINVPKTKYICFKITNANKPTSNFNITVHTYPCNRQINSSDNCSCKKLEQTSNIKYLGVIIDEKLNWQPQIKALSNRTRRLIPIFKNLRDVADKKLLLSVYTALCQSLLCYCIPVWGGAAATHLIELERAQRMVIKIMFRKRRRFPTELLYKETKILTVRQLYIQNTILRFHKHNPPKPSEPTRRRRRVPITRVKTTFASHQYTFRGPILYKKLNNIKDVPKLSKYCLKKILKCKLNELNYDSTEKFLNSLS</sequence>
<dbReference type="PROSITE" id="PS50878">
    <property type="entry name" value="RT_POL"/>
    <property type="match status" value="1"/>
</dbReference>
<reference evidence="2" key="1">
    <citation type="submission" date="2020-11" db="EMBL/GenBank/DDBJ databases">
        <authorList>
            <person name="Whiteford S."/>
        </authorList>
    </citation>
    <scope>NUCLEOTIDE SEQUENCE</scope>
</reference>
<dbReference type="GO" id="GO:0071897">
    <property type="term" value="P:DNA biosynthetic process"/>
    <property type="evidence" value="ECO:0007669"/>
    <property type="project" value="UniProtKB-ARBA"/>
</dbReference>
<name>A0A8S4EU88_PLUXY</name>
<dbReference type="EMBL" id="CAJHNJ030000021">
    <property type="protein sequence ID" value="CAG9118998.1"/>
    <property type="molecule type" value="Genomic_DNA"/>
</dbReference>
<dbReference type="AlphaFoldDB" id="A0A8S4EU88"/>
<evidence type="ECO:0000313" key="2">
    <source>
        <dbReference type="EMBL" id="CAG9118998.1"/>
    </source>
</evidence>
<dbReference type="InterPro" id="IPR000477">
    <property type="entry name" value="RT_dom"/>
</dbReference>
<evidence type="ECO:0000313" key="3">
    <source>
        <dbReference type="Proteomes" id="UP000653454"/>
    </source>
</evidence>
<comment type="caution">
    <text evidence="2">The sequence shown here is derived from an EMBL/GenBank/DDBJ whole genome shotgun (WGS) entry which is preliminary data.</text>
</comment>
<keyword evidence="3" id="KW-1185">Reference proteome</keyword>
<gene>
    <name evidence="2" type="ORF">PLXY2_LOCUS6658</name>
</gene>
<protein>
    <submittedName>
        <fullName evidence="2">(diamondback moth) hypothetical protein</fullName>
    </submittedName>
</protein>